<accession>A5G0U3</accession>
<dbReference type="AlphaFoldDB" id="A5G0U3"/>
<dbReference type="Gene3D" id="3.30.1380.20">
    <property type="entry name" value="Trafficking protein particle complex subunit 3"/>
    <property type="match status" value="1"/>
</dbReference>
<evidence type="ECO:0000313" key="3">
    <source>
        <dbReference type="Proteomes" id="UP000000245"/>
    </source>
</evidence>
<dbReference type="InterPro" id="IPR024096">
    <property type="entry name" value="NO_sig/Golgi_transp_ligand-bd"/>
</dbReference>
<dbReference type="STRING" id="349163.Acry_2280"/>
<dbReference type="GO" id="GO:0015979">
    <property type="term" value="P:photosynthesis"/>
    <property type="evidence" value="ECO:0007669"/>
    <property type="project" value="InterPro"/>
</dbReference>
<dbReference type="GO" id="GO:0030494">
    <property type="term" value="P:bacteriochlorophyll biosynthetic process"/>
    <property type="evidence" value="ECO:0007669"/>
    <property type="project" value="InterPro"/>
</dbReference>
<keyword evidence="3" id="KW-1185">Reference proteome</keyword>
<dbReference type="HOGENOM" id="CLU_092419_0_0_5"/>
<protein>
    <submittedName>
        <fullName evidence="2">Bacteriochlorophyll 4-vinyl reductase</fullName>
    </submittedName>
</protein>
<proteinExistence type="predicted"/>
<reference evidence="2 3" key="1">
    <citation type="submission" date="2007-05" db="EMBL/GenBank/DDBJ databases">
        <title>Complete sequence of chromosome of Acidiphilium cryptum JF-5.</title>
        <authorList>
            <consortium name="US DOE Joint Genome Institute"/>
            <person name="Copeland A."/>
            <person name="Lucas S."/>
            <person name="Lapidus A."/>
            <person name="Barry K."/>
            <person name="Detter J.C."/>
            <person name="Glavina del Rio T."/>
            <person name="Hammon N."/>
            <person name="Israni S."/>
            <person name="Dalin E."/>
            <person name="Tice H."/>
            <person name="Pitluck S."/>
            <person name="Sims D."/>
            <person name="Brettin T."/>
            <person name="Bruce D."/>
            <person name="Han C."/>
            <person name="Schmutz J."/>
            <person name="Larimer F."/>
            <person name="Land M."/>
            <person name="Hauser L."/>
            <person name="Kyrpides N."/>
            <person name="Kim E."/>
            <person name="Magnuson T."/>
            <person name="Richardson P."/>
        </authorList>
    </citation>
    <scope>NUCLEOTIDE SEQUENCE [LARGE SCALE GENOMIC DNA]</scope>
    <source>
        <strain evidence="2 3">JF-5</strain>
    </source>
</reference>
<name>A5G0U3_ACICJ</name>
<dbReference type="InterPro" id="IPR010249">
    <property type="entry name" value="BchJ"/>
</dbReference>
<dbReference type="SMART" id="SM00989">
    <property type="entry name" value="V4R"/>
    <property type="match status" value="1"/>
</dbReference>
<sequence>MAGAESHLSHPPVAMVSVAEVLALHRAVRACLGAGPGGAVLRAAGEATGRYLLAHRIPRAVRLALRAAPAPLAARLLVAAIRRHAWTFGMPDGLDAAWRGGLRLFLAANPIAVPGAAGPGCDFHAGTFEVLFQALVDRHLVVRETACRAAGHPACVFAIRRG</sequence>
<evidence type="ECO:0000313" key="2">
    <source>
        <dbReference type="EMBL" id="ABQ31475.1"/>
    </source>
</evidence>
<dbReference type="NCBIfam" id="TIGR02019">
    <property type="entry name" value="BchJ"/>
    <property type="match status" value="1"/>
</dbReference>
<dbReference type="Proteomes" id="UP000000245">
    <property type="component" value="Chromosome"/>
</dbReference>
<organism evidence="2 3">
    <name type="scientific">Acidiphilium cryptum (strain JF-5)</name>
    <dbReference type="NCBI Taxonomy" id="349163"/>
    <lineage>
        <taxon>Bacteria</taxon>
        <taxon>Pseudomonadati</taxon>
        <taxon>Pseudomonadota</taxon>
        <taxon>Alphaproteobacteria</taxon>
        <taxon>Acetobacterales</taxon>
        <taxon>Acidocellaceae</taxon>
        <taxon>Acidiphilium</taxon>
    </lineage>
</organism>
<dbReference type="Pfam" id="PF02830">
    <property type="entry name" value="V4R"/>
    <property type="match status" value="1"/>
</dbReference>
<dbReference type="eggNOG" id="COG1719">
    <property type="taxonomic scope" value="Bacteria"/>
</dbReference>
<dbReference type="SUPFAM" id="SSF111126">
    <property type="entry name" value="Ligand-binding domain in the NO signalling and Golgi transport"/>
    <property type="match status" value="1"/>
</dbReference>
<feature type="domain" description="4-vinyl reductase 4VR" evidence="1">
    <location>
        <begin position="101"/>
        <end position="161"/>
    </location>
</feature>
<evidence type="ECO:0000259" key="1">
    <source>
        <dbReference type="SMART" id="SM00989"/>
    </source>
</evidence>
<gene>
    <name evidence="2" type="ordered locus">Acry_2280</name>
</gene>
<dbReference type="KEGG" id="acr:Acry_2280"/>
<dbReference type="InterPro" id="IPR004096">
    <property type="entry name" value="V4R"/>
</dbReference>
<dbReference type="EMBL" id="CP000697">
    <property type="protein sequence ID" value="ABQ31475.1"/>
    <property type="molecule type" value="Genomic_DNA"/>
</dbReference>